<dbReference type="EMBL" id="VIVQ01000001">
    <property type="protein sequence ID" value="TWE11336.1"/>
    <property type="molecule type" value="Genomic_DNA"/>
</dbReference>
<comment type="caution">
    <text evidence="1">The sequence shown here is derived from an EMBL/GenBank/DDBJ whole genome shotgun (WGS) entry which is preliminary data.</text>
</comment>
<keyword evidence="2" id="KW-1185">Reference proteome</keyword>
<dbReference type="Proteomes" id="UP000318297">
    <property type="component" value="Unassembled WGS sequence"/>
</dbReference>
<reference evidence="1 2" key="1">
    <citation type="submission" date="2019-06" db="EMBL/GenBank/DDBJ databases">
        <title>Sequencing the genomes of 1000 actinobacteria strains.</title>
        <authorList>
            <person name="Klenk H.-P."/>
        </authorList>
    </citation>
    <scope>NUCLEOTIDE SEQUENCE [LARGE SCALE GENOMIC DNA]</scope>
    <source>
        <strain evidence="1 2">DSM 19560</strain>
    </source>
</reference>
<evidence type="ECO:0000313" key="2">
    <source>
        <dbReference type="Proteomes" id="UP000318297"/>
    </source>
</evidence>
<name>A0A561E6T4_9MICO</name>
<proteinExistence type="predicted"/>
<organism evidence="1 2">
    <name type="scientific">Rudaeicoccus suwonensis</name>
    <dbReference type="NCBI Taxonomy" id="657409"/>
    <lineage>
        <taxon>Bacteria</taxon>
        <taxon>Bacillati</taxon>
        <taxon>Actinomycetota</taxon>
        <taxon>Actinomycetes</taxon>
        <taxon>Micrococcales</taxon>
        <taxon>Dermacoccaceae</taxon>
        <taxon>Rudaeicoccus</taxon>
    </lineage>
</organism>
<accession>A0A561E6T4</accession>
<sequence>MNSLICASDGAAPSNLTLWGRFCNFDNLLLPITPSIAAEVESSPRLE</sequence>
<dbReference type="AlphaFoldDB" id="A0A561E6T4"/>
<gene>
    <name evidence="1" type="ORF">BKA23_0098</name>
</gene>
<evidence type="ECO:0000313" key="1">
    <source>
        <dbReference type="EMBL" id="TWE11336.1"/>
    </source>
</evidence>
<protein>
    <submittedName>
        <fullName evidence="1">Uncharacterized protein</fullName>
    </submittedName>
</protein>